<dbReference type="EC" id="3.4.-.-" evidence="8"/>
<evidence type="ECO:0000256" key="3">
    <source>
        <dbReference type="ARBA" id="ARBA00022729"/>
    </source>
</evidence>
<dbReference type="GO" id="GO:0051603">
    <property type="term" value="P:proteolysis involved in protein catabolic process"/>
    <property type="evidence" value="ECO:0007669"/>
    <property type="project" value="TreeGrafter"/>
</dbReference>
<feature type="binding site" evidence="8">
    <location>
        <position position="132"/>
    </location>
    <ligand>
        <name>Zn(2+)</name>
        <dbReference type="ChEBI" id="CHEBI:29105"/>
        <note>catalytic</note>
    </ligand>
</feature>
<dbReference type="GO" id="GO:0004222">
    <property type="term" value="F:metalloendopeptidase activity"/>
    <property type="evidence" value="ECO:0007669"/>
    <property type="project" value="InterPro"/>
</dbReference>
<dbReference type="RefSeq" id="WP_127692771.1">
    <property type="nucleotide sequence ID" value="NZ_SACQ01000001.1"/>
</dbReference>
<feature type="active site" description="Proton donor" evidence="8">
    <location>
        <position position="197"/>
    </location>
</feature>
<feature type="binding site" evidence="8">
    <location>
        <position position="128"/>
    </location>
    <ligand>
        <name>Zn(2+)</name>
        <dbReference type="ChEBI" id="CHEBI:29105"/>
        <note>catalytic</note>
    </ligand>
</feature>
<dbReference type="Pfam" id="PF01435">
    <property type="entry name" value="Peptidase_M48"/>
    <property type="match status" value="1"/>
</dbReference>
<keyword evidence="3 8" id="KW-0732">Signal</keyword>
<evidence type="ECO:0000313" key="11">
    <source>
        <dbReference type="Proteomes" id="UP000282818"/>
    </source>
</evidence>
<dbReference type="PANTHER" id="PTHR22726">
    <property type="entry name" value="METALLOENDOPEPTIDASE OMA1"/>
    <property type="match status" value="1"/>
</dbReference>
<comment type="caution">
    <text evidence="10">The sequence shown here is derived from an EMBL/GenBank/DDBJ whole genome shotgun (WGS) entry which is preliminary data.</text>
</comment>
<dbReference type="InterPro" id="IPR051156">
    <property type="entry name" value="Mito/Outer_Membr_Metalloprot"/>
</dbReference>
<keyword evidence="7 8" id="KW-0482">Metalloprotease</keyword>
<evidence type="ECO:0000313" key="10">
    <source>
        <dbReference type="EMBL" id="RVU32602.1"/>
    </source>
</evidence>
<feature type="domain" description="Peptidase M48" evidence="9">
    <location>
        <begin position="67"/>
        <end position="247"/>
    </location>
</feature>
<keyword evidence="11" id="KW-1185">Reference proteome</keyword>
<keyword evidence="5 8" id="KW-0378">Hydrolase</keyword>
<dbReference type="InterPro" id="IPR011990">
    <property type="entry name" value="TPR-like_helical_dom_sf"/>
</dbReference>
<evidence type="ECO:0000256" key="2">
    <source>
        <dbReference type="ARBA" id="ARBA00022723"/>
    </source>
</evidence>
<dbReference type="GO" id="GO:0008270">
    <property type="term" value="F:zinc ion binding"/>
    <property type="evidence" value="ECO:0007669"/>
    <property type="project" value="UniProtKB-UniRule"/>
</dbReference>
<evidence type="ECO:0000256" key="1">
    <source>
        <dbReference type="ARBA" id="ARBA00022670"/>
    </source>
</evidence>
<dbReference type="GO" id="GO:0016020">
    <property type="term" value="C:membrane"/>
    <property type="evidence" value="ECO:0007669"/>
    <property type="project" value="InterPro"/>
</dbReference>
<feature type="chain" id="PRO_5019594028" description="Putative beta-barrel assembly-enhancing protease" evidence="8">
    <location>
        <begin position="22"/>
        <end position="476"/>
    </location>
</feature>
<dbReference type="PANTHER" id="PTHR22726:SF1">
    <property type="entry name" value="METALLOENDOPEPTIDASE OMA1, MITOCHONDRIAL"/>
    <property type="match status" value="1"/>
</dbReference>
<dbReference type="Gene3D" id="3.30.2010.10">
    <property type="entry name" value="Metalloproteases ('zincins'), catalytic domain"/>
    <property type="match status" value="1"/>
</dbReference>
<keyword evidence="4 8" id="KW-0574">Periplasm</keyword>
<comment type="subcellular location">
    <subcellularLocation>
        <location evidence="8">Periplasm</location>
    </subcellularLocation>
</comment>
<dbReference type="EMBL" id="SACQ01000001">
    <property type="protein sequence ID" value="RVU32602.1"/>
    <property type="molecule type" value="Genomic_DNA"/>
</dbReference>
<accession>A0A437QDI4</accession>
<organism evidence="10 11">
    <name type="scientific">Neptunomonas marina</name>
    <dbReference type="NCBI Taxonomy" id="1815562"/>
    <lineage>
        <taxon>Bacteria</taxon>
        <taxon>Pseudomonadati</taxon>
        <taxon>Pseudomonadota</taxon>
        <taxon>Gammaproteobacteria</taxon>
        <taxon>Oceanospirillales</taxon>
        <taxon>Oceanospirillaceae</taxon>
        <taxon>Neptunomonas</taxon>
    </lineage>
</organism>
<dbReference type="InterPro" id="IPR001915">
    <property type="entry name" value="Peptidase_M48"/>
</dbReference>
<comment type="similarity">
    <text evidence="8">Belongs to the peptidase M48 family. BepA subfamily.</text>
</comment>
<dbReference type="Pfam" id="PF14559">
    <property type="entry name" value="TPR_19"/>
    <property type="match status" value="1"/>
</dbReference>
<dbReference type="HAMAP" id="MF_00997">
    <property type="entry name" value="Protease_BepA"/>
    <property type="match status" value="1"/>
</dbReference>
<reference evidence="10 11" key="1">
    <citation type="submission" date="2019-01" db="EMBL/GenBank/DDBJ databases">
        <authorList>
            <person name="Chen W.-M."/>
        </authorList>
    </citation>
    <scope>NUCLEOTIDE SEQUENCE [LARGE SCALE GENOMIC DNA]</scope>
    <source>
        <strain evidence="10 11">HPM-16</strain>
    </source>
</reference>
<protein>
    <recommendedName>
        <fullName evidence="8">Putative beta-barrel assembly-enhancing protease</fullName>
        <ecNumber evidence="8">3.4.-.-</ecNumber>
    </recommendedName>
</protein>
<feature type="active site" evidence="8">
    <location>
        <position position="129"/>
    </location>
</feature>
<evidence type="ECO:0000256" key="6">
    <source>
        <dbReference type="ARBA" id="ARBA00022833"/>
    </source>
</evidence>
<proteinExistence type="inferred from homology"/>
<sequence precursor="true">MRFVHLFFFILMLSVSSRAIANSDLPVLTDAASSTISLDQEHRLGRAWVRSLRGSVKLLDDPLAVSYLHDLSWELVGHSQLQDRRIDLVVVDNQTFNAFAVPGGIIGIHGGLLLAAEREDELASVLAHELAHLSQRHYAASLEESRRNRPLAIASFLASVLIAAADSQAGAAAISTSIAAQQSARLSFSRQNEREADRVGMQTLVSAGIDPSAMPRMFSRMQASQRFLSKPPEFLLTHPVTEARIADSLNRAERLGKPPLTRRSIEFAAVKARMAVYYESNPQTAYNHFQDKHRSSGKPEDLYAFAVAAIRLSRPDQAKQALAKLPGEWRKHLFTQLTGVEADIAALRWGQAAQTLDGLAAVYPGNFAVEQRRAEAYMGAGLADKAVQVLNDLKREYPNDVTTHYLLAEALGQAGRNIAVHEARIDYFLLTGQVDRALTQVQYAHRERNLTASDKARIDQLEQDVKQVRAEMEAAL</sequence>
<dbReference type="Proteomes" id="UP000282818">
    <property type="component" value="Unassembled WGS sequence"/>
</dbReference>
<evidence type="ECO:0000256" key="8">
    <source>
        <dbReference type="HAMAP-Rule" id="MF_00997"/>
    </source>
</evidence>
<dbReference type="GO" id="GO:0042597">
    <property type="term" value="C:periplasmic space"/>
    <property type="evidence" value="ECO:0007669"/>
    <property type="project" value="UniProtKB-SubCell"/>
</dbReference>
<feature type="signal peptide" evidence="8">
    <location>
        <begin position="1"/>
        <end position="21"/>
    </location>
</feature>
<keyword evidence="6 8" id="KW-0862">Zinc</keyword>
<dbReference type="SUPFAM" id="SSF48452">
    <property type="entry name" value="TPR-like"/>
    <property type="match status" value="1"/>
</dbReference>
<gene>
    <name evidence="10" type="ORF">EOE65_02810</name>
</gene>
<feature type="binding site" evidence="8">
    <location>
        <position position="193"/>
    </location>
    <ligand>
        <name>Zn(2+)</name>
        <dbReference type="ChEBI" id="CHEBI:29105"/>
        <note>catalytic</note>
    </ligand>
</feature>
<keyword evidence="2 8" id="KW-0479">Metal-binding</keyword>
<evidence type="ECO:0000256" key="7">
    <source>
        <dbReference type="ARBA" id="ARBA00023049"/>
    </source>
</evidence>
<comment type="cofactor">
    <cofactor evidence="8">
        <name>Zn(2+)</name>
        <dbReference type="ChEBI" id="CHEBI:29105"/>
    </cofactor>
    <text evidence="8">Binds 1 zinc ion per subunit.</text>
</comment>
<evidence type="ECO:0000259" key="9">
    <source>
        <dbReference type="Pfam" id="PF01435"/>
    </source>
</evidence>
<dbReference type="InterPro" id="IPR030873">
    <property type="entry name" value="Protease_BepA"/>
</dbReference>
<dbReference type="Gene3D" id="1.25.40.10">
    <property type="entry name" value="Tetratricopeptide repeat domain"/>
    <property type="match status" value="1"/>
</dbReference>
<comment type="function">
    <text evidence="8">Functions as both a chaperone and a metalloprotease. Maintains the integrity of the outer membrane by promoting either the assembly or the elimination of outer membrane proteins, depending on their folding state.</text>
</comment>
<dbReference type="AlphaFoldDB" id="A0A437QDI4"/>
<evidence type="ECO:0000256" key="4">
    <source>
        <dbReference type="ARBA" id="ARBA00022764"/>
    </source>
</evidence>
<name>A0A437QDI4_9GAMM</name>
<keyword evidence="1 8" id="KW-0645">Protease</keyword>
<evidence type="ECO:0000256" key="5">
    <source>
        <dbReference type="ARBA" id="ARBA00022801"/>
    </source>
</evidence>